<comment type="caution">
    <text evidence="2">The sequence shown here is derived from an EMBL/GenBank/DDBJ whole genome shotgun (WGS) entry which is preliminary data.</text>
</comment>
<dbReference type="AlphaFoldDB" id="A0A1D2N6B3"/>
<feature type="chain" id="PRO_5008905100" evidence="1">
    <location>
        <begin position="26"/>
        <end position="86"/>
    </location>
</feature>
<feature type="signal peptide" evidence="1">
    <location>
        <begin position="1"/>
        <end position="25"/>
    </location>
</feature>
<keyword evidence="3" id="KW-1185">Reference proteome</keyword>
<gene>
    <name evidence="2" type="ORF">Ocin01_05861</name>
</gene>
<organism evidence="2 3">
    <name type="scientific">Orchesella cincta</name>
    <name type="common">Springtail</name>
    <name type="synonym">Podura cincta</name>
    <dbReference type="NCBI Taxonomy" id="48709"/>
    <lineage>
        <taxon>Eukaryota</taxon>
        <taxon>Metazoa</taxon>
        <taxon>Ecdysozoa</taxon>
        <taxon>Arthropoda</taxon>
        <taxon>Hexapoda</taxon>
        <taxon>Collembola</taxon>
        <taxon>Entomobryomorpha</taxon>
        <taxon>Entomobryoidea</taxon>
        <taxon>Orchesellidae</taxon>
        <taxon>Orchesellinae</taxon>
        <taxon>Orchesella</taxon>
    </lineage>
</organism>
<reference evidence="2 3" key="1">
    <citation type="journal article" date="2016" name="Genome Biol. Evol.">
        <title>Gene Family Evolution Reflects Adaptation to Soil Environmental Stressors in the Genome of the Collembolan Orchesella cincta.</title>
        <authorList>
            <person name="Faddeeva-Vakhrusheva A."/>
            <person name="Derks M.F."/>
            <person name="Anvar S.Y."/>
            <person name="Agamennone V."/>
            <person name="Suring W."/>
            <person name="Smit S."/>
            <person name="van Straalen N.M."/>
            <person name="Roelofs D."/>
        </authorList>
    </citation>
    <scope>NUCLEOTIDE SEQUENCE [LARGE SCALE GENOMIC DNA]</scope>
    <source>
        <tissue evidence="2">Mixed pool</tissue>
    </source>
</reference>
<dbReference type="EMBL" id="LJIJ01000185">
    <property type="protein sequence ID" value="ODN00810.1"/>
    <property type="molecule type" value="Genomic_DNA"/>
</dbReference>
<sequence>MRNMRVIILAVSLLLTILFVSNSDAIIGGLGLYNGYRSARNPSKYTFGQPQRTKLIGSWTESRPTCQWYEYWDPVYRRCRYASRRN</sequence>
<protein>
    <submittedName>
        <fullName evidence="2">Uncharacterized protein</fullName>
    </submittedName>
</protein>
<dbReference type="Proteomes" id="UP000094527">
    <property type="component" value="Unassembled WGS sequence"/>
</dbReference>
<keyword evidence="1" id="KW-0732">Signal</keyword>
<name>A0A1D2N6B3_ORCCI</name>
<evidence type="ECO:0000313" key="3">
    <source>
        <dbReference type="Proteomes" id="UP000094527"/>
    </source>
</evidence>
<proteinExistence type="predicted"/>
<evidence type="ECO:0000256" key="1">
    <source>
        <dbReference type="SAM" id="SignalP"/>
    </source>
</evidence>
<evidence type="ECO:0000313" key="2">
    <source>
        <dbReference type="EMBL" id="ODN00810.1"/>
    </source>
</evidence>
<accession>A0A1D2N6B3</accession>